<dbReference type="Pfam" id="PF13304">
    <property type="entry name" value="AAA_21"/>
    <property type="match status" value="1"/>
</dbReference>
<gene>
    <name evidence="2" type="ORF">FNX48_002585</name>
</gene>
<dbReference type="GO" id="GO:0005524">
    <property type="term" value="F:ATP binding"/>
    <property type="evidence" value="ECO:0007669"/>
    <property type="project" value="InterPro"/>
</dbReference>
<dbReference type="SUPFAM" id="SSF52540">
    <property type="entry name" value="P-loop containing nucleoside triphosphate hydrolases"/>
    <property type="match status" value="1"/>
</dbReference>
<dbReference type="Gene3D" id="3.40.50.300">
    <property type="entry name" value="P-loop containing nucleotide triphosphate hydrolases"/>
    <property type="match status" value="1"/>
</dbReference>
<dbReference type="SMART" id="SM00382">
    <property type="entry name" value="AAA"/>
    <property type="match status" value="1"/>
</dbReference>
<reference evidence="2" key="1">
    <citation type="submission" date="2019-10" db="EMBL/GenBank/DDBJ databases">
        <title>Streptomyces sp. nov., a novel actinobacterium isolated from alkaline environment.</title>
        <authorList>
            <person name="Golinska P."/>
        </authorList>
    </citation>
    <scope>NUCLEOTIDE SEQUENCE</scope>
    <source>
        <strain evidence="2">IF17</strain>
    </source>
</reference>
<accession>A0A646I8Z8</accession>
<dbReference type="Proteomes" id="UP000315516">
    <property type="component" value="Unassembled WGS sequence"/>
</dbReference>
<organism evidence="2">
    <name type="scientific">Streptomyces alkaliphilus</name>
    <dbReference type="NCBI Taxonomy" id="1472722"/>
    <lineage>
        <taxon>Bacteria</taxon>
        <taxon>Bacillati</taxon>
        <taxon>Actinomycetota</taxon>
        <taxon>Actinomycetes</taxon>
        <taxon>Kitasatosporales</taxon>
        <taxon>Streptomycetaceae</taxon>
        <taxon>Streptomyces</taxon>
    </lineage>
</organism>
<evidence type="ECO:0000259" key="1">
    <source>
        <dbReference type="SMART" id="SM00382"/>
    </source>
</evidence>
<dbReference type="InterPro" id="IPR003959">
    <property type="entry name" value="ATPase_AAA_core"/>
</dbReference>
<dbReference type="PANTHER" id="PTHR43581:SF3">
    <property type="entry name" value="AAA+ ATPASE DOMAIN-CONTAINING PROTEIN"/>
    <property type="match status" value="1"/>
</dbReference>
<dbReference type="InterPro" id="IPR003593">
    <property type="entry name" value="AAA+_ATPase"/>
</dbReference>
<dbReference type="OrthoDB" id="9816534at2"/>
<dbReference type="AlphaFoldDB" id="A0A646I8Z8"/>
<dbReference type="InterPro" id="IPR027417">
    <property type="entry name" value="P-loop_NTPase"/>
</dbReference>
<dbReference type="PANTHER" id="PTHR43581">
    <property type="entry name" value="ATP/GTP PHOSPHATASE"/>
    <property type="match status" value="1"/>
</dbReference>
<feature type="domain" description="AAA+ ATPase" evidence="1">
    <location>
        <begin position="325"/>
        <end position="592"/>
    </location>
</feature>
<proteinExistence type="predicted"/>
<dbReference type="EMBL" id="VJYJ02000028">
    <property type="protein sequence ID" value="MQS06104.1"/>
    <property type="molecule type" value="Genomic_DNA"/>
</dbReference>
<protein>
    <submittedName>
        <fullName evidence="2">AAA family ATPase</fullName>
    </submittedName>
</protein>
<name>A0A646I8Z8_9ACTN</name>
<evidence type="ECO:0000313" key="2">
    <source>
        <dbReference type="EMBL" id="MQS06104.1"/>
    </source>
</evidence>
<dbReference type="GO" id="GO:0016887">
    <property type="term" value="F:ATP hydrolysis activity"/>
    <property type="evidence" value="ECO:0007669"/>
    <property type="project" value="InterPro"/>
</dbReference>
<dbReference type="InterPro" id="IPR051396">
    <property type="entry name" value="Bact_Antivir_Def_Nuclease"/>
</dbReference>
<dbReference type="CDD" id="cd00267">
    <property type="entry name" value="ABC_ATPase"/>
    <property type="match status" value="1"/>
</dbReference>
<sequence>MSKYRELQLFLSKITGLEPQLIYPTYVSKAGNMSVRSGQSKRAKSATLLVFVVTRSDQKEEIQRAAREIAGAERKPVVILQQHPITASWDPTYGLVPMGDVNAATVISRLREGFGDFETRRHPQISSGEPLASTAPADREEPIKFITLPDNTAEPEFPGESLILAPDRWDDFGFGTLYNLHFRDTAGSYHEIGQVKIAHKLQTQGRPPLPSEFLRLGSEFFSLGQSASYYDELKKHGLRNLALTVLHDIAYDQDRLAEVVEYDVTRKSLLRTVSRATVETQFRRIAHGGVKVRDFIFQYTGPTNESGSGEPLELKFEVFTNSEPSTNVHVIIGGNGVGKTTLLKGMSAAVSPSSAIRSANQGSFIDLEAEVNHDQSSPFPFLNVIFVSFSAFDPFLAKVAPPVREEQGTLFSAQGPQVPISYIGLGDPDSEDRRPRNIESLAQEFVVSVGEVLRNATLRHRWLRAMKSLEADSLLKDLGLRSPIAFASDEANSDVLLAKVDEKLLHAFGRSSSGHKVVLLTLTRLVEEARERSLILFDEPESHLHPPLLAAFMRALSELLADTNGAAVIATHSPVVLQEVPKNCVWKLRRSGDQSVAERPQIETFGENVGVLTHEVFGLEVTQSGYHAELQRAVTEEDSFEAVASRFGNQLGSEAQGIVRILLAVKAAEGTR</sequence>
<comment type="caution">
    <text evidence="2">The sequence shown here is derived from an EMBL/GenBank/DDBJ whole genome shotgun (WGS) entry which is preliminary data.</text>
</comment>